<reference evidence="1" key="1">
    <citation type="journal article" date="2023" name="Mol. Ecol. Resour.">
        <title>Chromosome-level genome assembly of a triploid poplar Populus alba 'Berolinensis'.</title>
        <authorList>
            <person name="Chen S."/>
            <person name="Yu Y."/>
            <person name="Wang X."/>
            <person name="Wang S."/>
            <person name="Zhang T."/>
            <person name="Zhou Y."/>
            <person name="He R."/>
            <person name="Meng N."/>
            <person name="Wang Y."/>
            <person name="Liu W."/>
            <person name="Liu Z."/>
            <person name="Liu J."/>
            <person name="Guo Q."/>
            <person name="Huang H."/>
            <person name="Sederoff R.R."/>
            <person name="Wang G."/>
            <person name="Qu G."/>
            <person name="Chen S."/>
        </authorList>
    </citation>
    <scope>NUCLEOTIDE SEQUENCE</scope>
    <source>
        <strain evidence="1">SC-2020</strain>
    </source>
</reference>
<accession>A0AAD6RFZ6</accession>
<name>A0AAD6RFZ6_9ROSI</name>
<gene>
    <name evidence="1" type="ORF">NC653_006928</name>
</gene>
<dbReference type="AlphaFoldDB" id="A0AAD6RFZ6"/>
<proteinExistence type="predicted"/>
<sequence length="114" mass="12952">MRNRNGNGASKDSVTQEQELVACSCFEGERLARLLKLIHKEIESTKTLEGNSLPEKFMFKQQFTIGVNEVTRVLERIMLSATDNGSFPQNFPVVCNNHKVSYVNLQVLSFHYSI</sequence>
<organism evidence="1 2">
    <name type="scientific">Populus alba x Populus x berolinensis</name>
    <dbReference type="NCBI Taxonomy" id="444605"/>
    <lineage>
        <taxon>Eukaryota</taxon>
        <taxon>Viridiplantae</taxon>
        <taxon>Streptophyta</taxon>
        <taxon>Embryophyta</taxon>
        <taxon>Tracheophyta</taxon>
        <taxon>Spermatophyta</taxon>
        <taxon>Magnoliopsida</taxon>
        <taxon>eudicotyledons</taxon>
        <taxon>Gunneridae</taxon>
        <taxon>Pentapetalae</taxon>
        <taxon>rosids</taxon>
        <taxon>fabids</taxon>
        <taxon>Malpighiales</taxon>
        <taxon>Salicaceae</taxon>
        <taxon>Saliceae</taxon>
        <taxon>Populus</taxon>
    </lineage>
</organism>
<dbReference type="Proteomes" id="UP001164929">
    <property type="component" value="Chromosome 2"/>
</dbReference>
<dbReference type="EMBL" id="JAQIZT010000002">
    <property type="protein sequence ID" value="KAJ7008056.1"/>
    <property type="molecule type" value="Genomic_DNA"/>
</dbReference>
<dbReference type="PANTHER" id="PTHR47903">
    <property type="entry name" value="OS07G0636400 PROTEIN"/>
    <property type="match status" value="1"/>
</dbReference>
<keyword evidence="2" id="KW-1185">Reference proteome</keyword>
<comment type="caution">
    <text evidence="1">The sequence shown here is derived from an EMBL/GenBank/DDBJ whole genome shotgun (WGS) entry which is preliminary data.</text>
</comment>
<protein>
    <submittedName>
        <fullName evidence="1">Uncharacterized protein</fullName>
    </submittedName>
</protein>
<evidence type="ECO:0000313" key="1">
    <source>
        <dbReference type="EMBL" id="KAJ7008056.1"/>
    </source>
</evidence>
<dbReference type="PANTHER" id="PTHR47903:SF2">
    <property type="entry name" value="OS07G0636400 PROTEIN"/>
    <property type="match status" value="1"/>
</dbReference>
<evidence type="ECO:0000313" key="2">
    <source>
        <dbReference type="Proteomes" id="UP001164929"/>
    </source>
</evidence>